<organism evidence="6 7">
    <name type="scientific">Aspergillus sydowii CBS 593.65</name>
    <dbReference type="NCBI Taxonomy" id="1036612"/>
    <lineage>
        <taxon>Eukaryota</taxon>
        <taxon>Fungi</taxon>
        <taxon>Dikarya</taxon>
        <taxon>Ascomycota</taxon>
        <taxon>Pezizomycotina</taxon>
        <taxon>Eurotiomycetes</taxon>
        <taxon>Eurotiomycetidae</taxon>
        <taxon>Eurotiales</taxon>
        <taxon>Aspergillaceae</taxon>
        <taxon>Aspergillus</taxon>
        <taxon>Aspergillus subgen. Nidulantes</taxon>
    </lineage>
</organism>
<feature type="domain" description="Peptidase S33 tripeptidyl aminopeptidase-like C-terminal" evidence="5">
    <location>
        <begin position="408"/>
        <end position="509"/>
    </location>
</feature>
<feature type="domain" description="AB hydrolase-1" evidence="4">
    <location>
        <begin position="158"/>
        <end position="254"/>
    </location>
</feature>
<evidence type="ECO:0000313" key="7">
    <source>
        <dbReference type="Proteomes" id="UP000184356"/>
    </source>
</evidence>
<reference evidence="7" key="1">
    <citation type="journal article" date="2017" name="Genome Biol.">
        <title>Comparative genomics reveals high biological diversity and specific adaptations in the industrially and medically important fungal genus Aspergillus.</title>
        <authorList>
            <person name="de Vries R.P."/>
            <person name="Riley R."/>
            <person name="Wiebenga A."/>
            <person name="Aguilar-Osorio G."/>
            <person name="Amillis S."/>
            <person name="Uchima C.A."/>
            <person name="Anderluh G."/>
            <person name="Asadollahi M."/>
            <person name="Askin M."/>
            <person name="Barry K."/>
            <person name="Battaglia E."/>
            <person name="Bayram O."/>
            <person name="Benocci T."/>
            <person name="Braus-Stromeyer S.A."/>
            <person name="Caldana C."/>
            <person name="Canovas D."/>
            <person name="Cerqueira G.C."/>
            <person name="Chen F."/>
            <person name="Chen W."/>
            <person name="Choi C."/>
            <person name="Clum A."/>
            <person name="Dos Santos R.A."/>
            <person name="Damasio A.R."/>
            <person name="Diallinas G."/>
            <person name="Emri T."/>
            <person name="Fekete E."/>
            <person name="Flipphi M."/>
            <person name="Freyberg S."/>
            <person name="Gallo A."/>
            <person name="Gournas C."/>
            <person name="Habgood R."/>
            <person name="Hainaut M."/>
            <person name="Harispe M.L."/>
            <person name="Henrissat B."/>
            <person name="Hilden K.S."/>
            <person name="Hope R."/>
            <person name="Hossain A."/>
            <person name="Karabika E."/>
            <person name="Karaffa L."/>
            <person name="Karanyi Z."/>
            <person name="Krasevec N."/>
            <person name="Kuo A."/>
            <person name="Kusch H."/>
            <person name="LaButti K."/>
            <person name="Lagendijk E.L."/>
            <person name="Lapidus A."/>
            <person name="Levasseur A."/>
            <person name="Lindquist E."/>
            <person name="Lipzen A."/>
            <person name="Logrieco A.F."/>
            <person name="MacCabe A."/>
            <person name="Maekelae M.R."/>
            <person name="Malavazi I."/>
            <person name="Melin P."/>
            <person name="Meyer V."/>
            <person name="Mielnichuk N."/>
            <person name="Miskei M."/>
            <person name="Molnar A.P."/>
            <person name="Mule G."/>
            <person name="Ngan C.Y."/>
            <person name="Orejas M."/>
            <person name="Orosz E."/>
            <person name="Ouedraogo J.P."/>
            <person name="Overkamp K.M."/>
            <person name="Park H.-S."/>
            <person name="Perrone G."/>
            <person name="Piumi F."/>
            <person name="Punt P.J."/>
            <person name="Ram A.F."/>
            <person name="Ramon A."/>
            <person name="Rauscher S."/>
            <person name="Record E."/>
            <person name="Riano-Pachon D.M."/>
            <person name="Robert V."/>
            <person name="Roehrig J."/>
            <person name="Ruller R."/>
            <person name="Salamov A."/>
            <person name="Salih N.S."/>
            <person name="Samson R.A."/>
            <person name="Sandor E."/>
            <person name="Sanguinetti M."/>
            <person name="Schuetze T."/>
            <person name="Sepcic K."/>
            <person name="Shelest E."/>
            <person name="Sherlock G."/>
            <person name="Sophianopoulou V."/>
            <person name="Squina F.M."/>
            <person name="Sun H."/>
            <person name="Susca A."/>
            <person name="Todd R.B."/>
            <person name="Tsang A."/>
            <person name="Unkles S.E."/>
            <person name="van de Wiele N."/>
            <person name="van Rossen-Uffink D."/>
            <person name="Oliveira J.V."/>
            <person name="Vesth T.C."/>
            <person name="Visser J."/>
            <person name="Yu J.-H."/>
            <person name="Zhou M."/>
            <person name="Andersen M.R."/>
            <person name="Archer D.B."/>
            <person name="Baker S.E."/>
            <person name="Benoit I."/>
            <person name="Brakhage A.A."/>
            <person name="Braus G.H."/>
            <person name="Fischer R."/>
            <person name="Frisvad J.C."/>
            <person name="Goldman G.H."/>
            <person name="Houbraken J."/>
            <person name="Oakley B."/>
            <person name="Pocsi I."/>
            <person name="Scazzocchio C."/>
            <person name="Seiboth B."/>
            <person name="vanKuyk P.A."/>
            <person name="Wortman J."/>
            <person name="Dyer P.S."/>
            <person name="Grigoriev I.V."/>
        </authorList>
    </citation>
    <scope>NUCLEOTIDE SEQUENCE [LARGE SCALE GENOMIC DNA]</scope>
    <source>
        <strain evidence="7">CBS 593.65</strain>
    </source>
</reference>
<comment type="similarity">
    <text evidence="1">Belongs to the peptidase S33 family.</text>
</comment>
<dbReference type="STRING" id="1036612.A0A1L9TGU9"/>
<dbReference type="InterPro" id="IPR013595">
    <property type="entry name" value="Pept_S33_TAP-like_C"/>
</dbReference>
<keyword evidence="3" id="KW-0732">Signal</keyword>
<dbReference type="PANTHER" id="PTHR43248">
    <property type="entry name" value="2-SUCCINYL-6-HYDROXY-2,4-CYCLOHEXADIENE-1-CARBOXYLATE SYNTHASE"/>
    <property type="match status" value="1"/>
</dbReference>
<dbReference type="InterPro" id="IPR051601">
    <property type="entry name" value="Serine_prot/Carboxylest_S33"/>
</dbReference>
<dbReference type="SUPFAM" id="SSF53474">
    <property type="entry name" value="alpha/beta-Hydrolases"/>
    <property type="match status" value="1"/>
</dbReference>
<gene>
    <name evidence="6" type="ORF">ASPSYDRAFT_89393</name>
</gene>
<evidence type="ECO:0000259" key="4">
    <source>
        <dbReference type="Pfam" id="PF00561"/>
    </source>
</evidence>
<dbReference type="Pfam" id="PF00561">
    <property type="entry name" value="Abhydrolase_1"/>
    <property type="match status" value="1"/>
</dbReference>
<dbReference type="VEuPathDB" id="FungiDB:ASPSYDRAFT_89393"/>
<dbReference type="RefSeq" id="XP_040702465.1">
    <property type="nucleotide sequence ID" value="XM_040852157.1"/>
</dbReference>
<keyword evidence="2" id="KW-0378">Hydrolase</keyword>
<feature type="signal peptide" evidence="3">
    <location>
        <begin position="1"/>
        <end position="22"/>
    </location>
</feature>
<feature type="chain" id="PRO_5012634785" evidence="3">
    <location>
        <begin position="23"/>
        <end position="537"/>
    </location>
</feature>
<evidence type="ECO:0000256" key="1">
    <source>
        <dbReference type="ARBA" id="ARBA00010088"/>
    </source>
</evidence>
<keyword evidence="7" id="KW-1185">Reference proteome</keyword>
<evidence type="ECO:0000256" key="2">
    <source>
        <dbReference type="ARBA" id="ARBA00022801"/>
    </source>
</evidence>
<dbReference type="InterPro" id="IPR029058">
    <property type="entry name" value="AB_hydrolase_fold"/>
</dbReference>
<dbReference type="AlphaFoldDB" id="A0A1L9TGU9"/>
<accession>A0A1L9TGU9</accession>
<dbReference type="Pfam" id="PF08386">
    <property type="entry name" value="Abhydrolase_4"/>
    <property type="match status" value="1"/>
</dbReference>
<dbReference type="OrthoDB" id="425534at2759"/>
<evidence type="ECO:0000259" key="5">
    <source>
        <dbReference type="Pfam" id="PF08386"/>
    </source>
</evidence>
<dbReference type="GeneID" id="63768230"/>
<evidence type="ECO:0000256" key="3">
    <source>
        <dbReference type="SAM" id="SignalP"/>
    </source>
</evidence>
<name>A0A1L9TGU9_9EURO</name>
<dbReference type="GO" id="GO:0016787">
    <property type="term" value="F:hydrolase activity"/>
    <property type="evidence" value="ECO:0007669"/>
    <property type="project" value="UniProtKB-KW"/>
</dbReference>
<dbReference type="Gene3D" id="3.40.50.1820">
    <property type="entry name" value="alpha/beta hydrolase"/>
    <property type="match status" value="1"/>
</dbReference>
<dbReference type="Proteomes" id="UP000184356">
    <property type="component" value="Unassembled WGS sequence"/>
</dbReference>
<proteinExistence type="inferred from homology"/>
<dbReference type="EMBL" id="KV878586">
    <property type="protein sequence ID" value="OJJ58659.1"/>
    <property type="molecule type" value="Genomic_DNA"/>
</dbReference>
<protein>
    <submittedName>
        <fullName evidence="6">Uncharacterized protein</fullName>
    </submittedName>
</protein>
<evidence type="ECO:0000313" key="6">
    <source>
        <dbReference type="EMBL" id="OJJ58659.1"/>
    </source>
</evidence>
<dbReference type="InterPro" id="IPR000073">
    <property type="entry name" value="AB_hydrolase_1"/>
</dbReference>
<dbReference type="PANTHER" id="PTHR43248:SF25">
    <property type="entry name" value="AB HYDROLASE-1 DOMAIN-CONTAINING PROTEIN-RELATED"/>
    <property type="match status" value="1"/>
</dbReference>
<sequence>MISLHALFPTVALGFFAITAEAKIQWTPSCATEFTSLTTVPIECATLDVPFDYTANDPNDTLTLNLLRAPAPLKSKGSILTNPGGPGLPGRNNLAQLASILIPLTGGPYDIVSWDVRGTVDTIPFKCSDDPAEQFATYKAQVSGNSSESALGTLWARGTIDAENCHADSYANVVGSVMTTAFTARDMLQIVDALGEDGLLRYWGFSYGTVLGATVTSMFPERMDKVVLDGVQNPHEYYHSPVNLDEWSQSDAAFSDIFKQCINAGPKLCPLAAHNKTASALESSAWSLLEKVKTEPIPIGPILLDYTGLKGLFLQSLYSIQLWPILTSLLDTLVFGMEDPSDPSLLVQTLQSGVEFLSTDPASRDSTIATYSSLTGIYCGDNQAQVRPTSSLDDFLPFVWNLYNRSRVAGDGAVGSHMRCAQWKIKPKEVYKGSFGASTRVPVLFVGNTLDGHTPLASAYNVSSGYEGSVVLEVGGNGHCSTSVPSRCALERISAYWVNGTVPEPKTVCKGDAKPFTGAWWPDVFKEAGVDKALLFE</sequence>